<feature type="transmembrane region" description="Helical" evidence="9">
    <location>
        <begin position="429"/>
        <end position="452"/>
    </location>
</feature>
<accession>A0A9D5C072</accession>
<evidence type="ECO:0000256" key="4">
    <source>
        <dbReference type="ARBA" id="ARBA00022989"/>
    </source>
</evidence>
<keyword evidence="5 7" id="KW-0040">ANK repeat</keyword>
<gene>
    <name evidence="11" type="ORF">J5N97_028835</name>
</gene>
<keyword evidence="12" id="KW-1185">Reference proteome</keyword>
<dbReference type="Pfam" id="PF13962">
    <property type="entry name" value="PGG"/>
    <property type="match status" value="1"/>
</dbReference>
<feature type="repeat" description="ANK" evidence="7">
    <location>
        <begin position="181"/>
        <end position="214"/>
    </location>
</feature>
<evidence type="ECO:0000259" key="10">
    <source>
        <dbReference type="Pfam" id="PF13962"/>
    </source>
</evidence>
<comment type="subcellular location">
    <subcellularLocation>
        <location evidence="1">Membrane</location>
        <topology evidence="1">Multi-pass membrane protein</topology>
    </subcellularLocation>
</comment>
<evidence type="ECO:0000256" key="9">
    <source>
        <dbReference type="SAM" id="Phobius"/>
    </source>
</evidence>
<dbReference type="AlphaFoldDB" id="A0A9D5C072"/>
<feature type="domain" description="PGG" evidence="10">
    <location>
        <begin position="308"/>
        <end position="413"/>
    </location>
</feature>
<dbReference type="EMBL" id="JAGGNH010000009">
    <property type="protein sequence ID" value="KAJ0963713.1"/>
    <property type="molecule type" value="Genomic_DNA"/>
</dbReference>
<dbReference type="SMART" id="SM00248">
    <property type="entry name" value="ANK"/>
    <property type="match status" value="5"/>
</dbReference>
<feature type="transmembrane region" description="Helical" evidence="9">
    <location>
        <begin position="361"/>
        <end position="382"/>
    </location>
</feature>
<proteinExistence type="predicted"/>
<evidence type="ECO:0000256" key="8">
    <source>
        <dbReference type="SAM" id="MobiDB-lite"/>
    </source>
</evidence>
<protein>
    <recommendedName>
        <fullName evidence="10">PGG domain-containing protein</fullName>
    </recommendedName>
</protein>
<dbReference type="GO" id="GO:0005886">
    <property type="term" value="C:plasma membrane"/>
    <property type="evidence" value="ECO:0007669"/>
    <property type="project" value="TreeGrafter"/>
</dbReference>
<evidence type="ECO:0000256" key="3">
    <source>
        <dbReference type="ARBA" id="ARBA00022737"/>
    </source>
</evidence>
<dbReference type="Pfam" id="PF12796">
    <property type="entry name" value="Ank_2"/>
    <property type="match status" value="2"/>
</dbReference>
<keyword evidence="6 9" id="KW-0472">Membrane</keyword>
<dbReference type="Pfam" id="PF00023">
    <property type="entry name" value="Ank"/>
    <property type="match status" value="1"/>
</dbReference>
<dbReference type="InterPro" id="IPR002110">
    <property type="entry name" value="Ankyrin_rpt"/>
</dbReference>
<dbReference type="InterPro" id="IPR036770">
    <property type="entry name" value="Ankyrin_rpt-contain_sf"/>
</dbReference>
<reference evidence="11" key="2">
    <citation type="journal article" date="2022" name="Hortic Res">
        <title>The genome of Dioscorea zingiberensis sheds light on the biosynthesis, origin and evolution of the medicinally important diosgenin saponins.</title>
        <authorList>
            <person name="Li Y."/>
            <person name="Tan C."/>
            <person name="Li Z."/>
            <person name="Guo J."/>
            <person name="Li S."/>
            <person name="Chen X."/>
            <person name="Wang C."/>
            <person name="Dai X."/>
            <person name="Yang H."/>
            <person name="Song W."/>
            <person name="Hou L."/>
            <person name="Xu J."/>
            <person name="Tong Z."/>
            <person name="Xu A."/>
            <person name="Yuan X."/>
            <person name="Wang W."/>
            <person name="Yang Q."/>
            <person name="Chen L."/>
            <person name="Sun Z."/>
            <person name="Wang K."/>
            <person name="Pan B."/>
            <person name="Chen J."/>
            <person name="Bao Y."/>
            <person name="Liu F."/>
            <person name="Qi X."/>
            <person name="Gang D.R."/>
            <person name="Wen J."/>
            <person name="Li J."/>
        </authorList>
    </citation>
    <scope>NUCLEOTIDE SEQUENCE</scope>
    <source>
        <strain evidence="11">Dzin_1.0</strain>
    </source>
</reference>
<dbReference type="Gene3D" id="1.25.40.20">
    <property type="entry name" value="Ankyrin repeat-containing domain"/>
    <property type="match status" value="2"/>
</dbReference>
<evidence type="ECO:0000256" key="5">
    <source>
        <dbReference type="ARBA" id="ARBA00023043"/>
    </source>
</evidence>
<keyword evidence="4 9" id="KW-1133">Transmembrane helix</keyword>
<dbReference type="Proteomes" id="UP001085076">
    <property type="component" value="Miscellaneous, Linkage group lg09"/>
</dbReference>
<reference evidence="11" key="1">
    <citation type="submission" date="2021-03" db="EMBL/GenBank/DDBJ databases">
        <authorList>
            <person name="Li Z."/>
            <person name="Yang C."/>
        </authorList>
    </citation>
    <scope>NUCLEOTIDE SEQUENCE</scope>
    <source>
        <strain evidence="11">Dzin_1.0</strain>
        <tissue evidence="11">Leaf</tissue>
    </source>
</reference>
<feature type="repeat" description="ANK" evidence="7">
    <location>
        <begin position="70"/>
        <end position="93"/>
    </location>
</feature>
<evidence type="ECO:0000256" key="2">
    <source>
        <dbReference type="ARBA" id="ARBA00022692"/>
    </source>
</evidence>
<evidence type="ECO:0000256" key="1">
    <source>
        <dbReference type="ARBA" id="ARBA00004141"/>
    </source>
</evidence>
<evidence type="ECO:0000256" key="6">
    <source>
        <dbReference type="ARBA" id="ARBA00023136"/>
    </source>
</evidence>
<dbReference type="SUPFAM" id="SSF48403">
    <property type="entry name" value="Ankyrin repeat"/>
    <property type="match status" value="1"/>
</dbReference>
<dbReference type="PROSITE" id="PS50297">
    <property type="entry name" value="ANK_REP_REGION"/>
    <property type="match status" value="1"/>
</dbReference>
<feature type="transmembrane region" description="Helical" evidence="9">
    <location>
        <begin position="482"/>
        <end position="504"/>
    </location>
</feature>
<organism evidence="11 12">
    <name type="scientific">Dioscorea zingiberensis</name>
    <dbReference type="NCBI Taxonomy" id="325984"/>
    <lineage>
        <taxon>Eukaryota</taxon>
        <taxon>Viridiplantae</taxon>
        <taxon>Streptophyta</taxon>
        <taxon>Embryophyta</taxon>
        <taxon>Tracheophyta</taxon>
        <taxon>Spermatophyta</taxon>
        <taxon>Magnoliopsida</taxon>
        <taxon>Liliopsida</taxon>
        <taxon>Dioscoreales</taxon>
        <taxon>Dioscoreaceae</taxon>
        <taxon>Dioscorea</taxon>
    </lineage>
</organism>
<dbReference type="PROSITE" id="PS50088">
    <property type="entry name" value="ANK_REPEAT"/>
    <property type="match status" value="2"/>
</dbReference>
<dbReference type="InterPro" id="IPR026961">
    <property type="entry name" value="PGG_dom"/>
</dbReference>
<keyword evidence="2 9" id="KW-0812">Transmembrane</keyword>
<dbReference type="PANTHER" id="PTHR24186">
    <property type="entry name" value="PROTEIN PHOSPHATASE 1 REGULATORY SUBUNIT"/>
    <property type="match status" value="1"/>
</dbReference>
<comment type="caution">
    <text evidence="11">The sequence shown here is derived from an EMBL/GenBank/DDBJ whole genome shotgun (WGS) entry which is preliminary data.</text>
</comment>
<evidence type="ECO:0000313" key="11">
    <source>
        <dbReference type="EMBL" id="KAJ0963713.1"/>
    </source>
</evidence>
<evidence type="ECO:0000313" key="12">
    <source>
        <dbReference type="Proteomes" id="UP001085076"/>
    </source>
</evidence>
<feature type="region of interest" description="Disordered" evidence="8">
    <location>
        <begin position="251"/>
        <end position="272"/>
    </location>
</feature>
<dbReference type="PANTHER" id="PTHR24186:SF38">
    <property type="entry name" value="ANKYRIN REPEAT FAMILY PROTEIN"/>
    <property type="match status" value="1"/>
</dbReference>
<feature type="transmembrane region" description="Helical" evidence="9">
    <location>
        <begin position="394"/>
        <end position="417"/>
    </location>
</feature>
<dbReference type="OrthoDB" id="772680at2759"/>
<name>A0A9D5C072_9LILI</name>
<evidence type="ECO:0000256" key="7">
    <source>
        <dbReference type="PROSITE-ProRule" id="PRU00023"/>
    </source>
</evidence>
<keyword evidence="3" id="KW-0677">Repeat</keyword>
<sequence>MDQRLEAACHSGDLAMLHSLLREDKLLLHRLSITASIDNPLHIAASLGHTDFAEELITRKPDLASELNPGGLSPLHLASAHGHLSIVKHLISKVGSHLCLLKDKGGRLPVHTAATKGRINILEELINACPESARALTYQKESVLHLAVQFNSLETLEYLVEKLGVGTGEINDELLNLKDDKGNTILHHAVARRQIKTVKLLLSKEGVEVNAMNLKGLTALDVLLESPSEHGDLMLGEVIRAANGKVSGEVNHQPSMQSNTTPIPTPTPTDESCSTHIIRSWVRSLFRRRARRTSKKKAEVEDNYTPGQLMVVASLIATITFQSGLNPPGGFTQDESTRNKKCDNILKKAGVAILSCELDEFMFFNMIGLFASLSIIFILICVVPRRKKRMMKILVVIMWVSVFSTALAFSAGINLIFPNSNREKFAFLALGWFCILGIFMSWLCFRFSVYLLRKVRLWRKKERDEESNAVRRGGWLLCCKRIGAVMLILILVLLLFYVFLYIFFFGKLTLSQEKSVFE</sequence>